<dbReference type="Proteomes" id="UP000663852">
    <property type="component" value="Unassembled WGS sequence"/>
</dbReference>
<name>A0A814IFS0_ADIRI</name>
<gene>
    <name evidence="3" type="ORF">EDS130_LOCUS15987</name>
    <name evidence="2" type="ORF">XAT740_LOCUS8371</name>
</gene>
<reference evidence="3" key="1">
    <citation type="submission" date="2021-02" db="EMBL/GenBank/DDBJ databases">
        <authorList>
            <person name="Nowell W R."/>
        </authorList>
    </citation>
    <scope>NUCLEOTIDE SEQUENCE</scope>
</reference>
<feature type="signal peptide" evidence="1">
    <location>
        <begin position="1"/>
        <end position="18"/>
    </location>
</feature>
<evidence type="ECO:0000313" key="3">
    <source>
        <dbReference type="EMBL" id="CAF1022735.1"/>
    </source>
</evidence>
<accession>A0A814IFS0</accession>
<keyword evidence="1" id="KW-0732">Signal</keyword>
<evidence type="ECO:0000313" key="4">
    <source>
        <dbReference type="Proteomes" id="UP000663828"/>
    </source>
</evidence>
<proteinExistence type="predicted"/>
<dbReference type="EMBL" id="CAJNOR010000416">
    <property type="protein sequence ID" value="CAF0907804.1"/>
    <property type="molecule type" value="Genomic_DNA"/>
</dbReference>
<dbReference type="Proteomes" id="UP000663828">
    <property type="component" value="Unassembled WGS sequence"/>
</dbReference>
<sequence>MSQLVLIIYLLLSLFVIPQEEQNKLCHIQSDIIMRSMLVLGSLCHVFNIISSIEAVKRSSDSHHHHPQVPHGQEHHLNNIEHVLHHIFNLSDSSQLHHGQTNRMIHPRFRPLVRDGKPHSTCLKTTATTSHGNLYDSKTVHNTTKSPSLLQRLTGEPAEKIAHTRRRLSFADYYHQQQLRAFFAHRHEKFPVQTRSYVKTGLRR</sequence>
<protein>
    <submittedName>
        <fullName evidence="3">Uncharacterized protein</fullName>
    </submittedName>
</protein>
<organism evidence="3 5">
    <name type="scientific">Adineta ricciae</name>
    <name type="common">Rotifer</name>
    <dbReference type="NCBI Taxonomy" id="249248"/>
    <lineage>
        <taxon>Eukaryota</taxon>
        <taxon>Metazoa</taxon>
        <taxon>Spiralia</taxon>
        <taxon>Gnathifera</taxon>
        <taxon>Rotifera</taxon>
        <taxon>Eurotatoria</taxon>
        <taxon>Bdelloidea</taxon>
        <taxon>Adinetida</taxon>
        <taxon>Adinetidae</taxon>
        <taxon>Adineta</taxon>
    </lineage>
</organism>
<feature type="chain" id="PRO_5036410257" evidence="1">
    <location>
        <begin position="19"/>
        <end position="204"/>
    </location>
</feature>
<evidence type="ECO:0000313" key="5">
    <source>
        <dbReference type="Proteomes" id="UP000663852"/>
    </source>
</evidence>
<comment type="caution">
    <text evidence="3">The sequence shown here is derived from an EMBL/GenBank/DDBJ whole genome shotgun (WGS) entry which is preliminary data.</text>
</comment>
<dbReference type="EMBL" id="CAJNOJ010000068">
    <property type="protein sequence ID" value="CAF1022735.1"/>
    <property type="molecule type" value="Genomic_DNA"/>
</dbReference>
<evidence type="ECO:0000256" key="1">
    <source>
        <dbReference type="SAM" id="SignalP"/>
    </source>
</evidence>
<dbReference type="AlphaFoldDB" id="A0A814IFS0"/>
<keyword evidence="4" id="KW-1185">Reference proteome</keyword>
<evidence type="ECO:0000313" key="2">
    <source>
        <dbReference type="EMBL" id="CAF0907804.1"/>
    </source>
</evidence>
<dbReference type="OrthoDB" id="10104263at2759"/>